<evidence type="ECO:0000256" key="2">
    <source>
        <dbReference type="SAM" id="MobiDB-lite"/>
    </source>
</evidence>
<sequence>MLGAGEMLRGSFVQERVLQGFDGPLRSEGTFVLAPGSGLIWRTERPFAVVTLMTPNGLAQQSNGATTLNVPASRAPIMAGLYGMLTGALAGDWTELQKDFVVEKTEADGQWRLRLKSREGMPTGAMPITEIRISGAAFVDTVEIEKQGGDVDRLSFSQQQRGTTALTSQEKALLDAVGRP</sequence>
<feature type="compositionally biased region" description="Polar residues" evidence="2">
    <location>
        <begin position="158"/>
        <end position="170"/>
    </location>
</feature>
<name>A0ABU5E149_9PROT</name>
<gene>
    <name evidence="3" type="ORF">SMD31_15425</name>
</gene>
<dbReference type="SUPFAM" id="SSF89392">
    <property type="entry name" value="Prokaryotic lipoproteins and lipoprotein localization factors"/>
    <property type="match status" value="1"/>
</dbReference>
<evidence type="ECO:0000256" key="1">
    <source>
        <dbReference type="ARBA" id="ARBA00022729"/>
    </source>
</evidence>
<organism evidence="3 4">
    <name type="scientific">Dongia rigui</name>
    <dbReference type="NCBI Taxonomy" id="940149"/>
    <lineage>
        <taxon>Bacteria</taxon>
        <taxon>Pseudomonadati</taxon>
        <taxon>Pseudomonadota</taxon>
        <taxon>Alphaproteobacteria</taxon>
        <taxon>Rhodospirillales</taxon>
        <taxon>Dongiaceae</taxon>
        <taxon>Dongia</taxon>
    </lineage>
</organism>
<dbReference type="Pfam" id="PF19574">
    <property type="entry name" value="LolA_3"/>
    <property type="match status" value="1"/>
</dbReference>
<keyword evidence="3" id="KW-0449">Lipoprotein</keyword>
<dbReference type="RefSeq" id="WP_320501786.1">
    <property type="nucleotide sequence ID" value="NZ_JAXCLX010000002.1"/>
</dbReference>
<evidence type="ECO:0000313" key="3">
    <source>
        <dbReference type="EMBL" id="MDY0873332.1"/>
    </source>
</evidence>
<evidence type="ECO:0000313" key="4">
    <source>
        <dbReference type="Proteomes" id="UP001271769"/>
    </source>
</evidence>
<proteinExistence type="predicted"/>
<comment type="caution">
    <text evidence="3">The sequence shown here is derived from an EMBL/GenBank/DDBJ whole genome shotgun (WGS) entry which is preliminary data.</text>
</comment>
<keyword evidence="4" id="KW-1185">Reference proteome</keyword>
<dbReference type="Proteomes" id="UP001271769">
    <property type="component" value="Unassembled WGS sequence"/>
</dbReference>
<dbReference type="EMBL" id="JAXCLX010000002">
    <property type="protein sequence ID" value="MDY0873332.1"/>
    <property type="molecule type" value="Genomic_DNA"/>
</dbReference>
<reference evidence="3 4" key="1">
    <citation type="journal article" date="2013" name="Antonie Van Leeuwenhoek">
        <title>Dongia rigui sp. nov., isolated from freshwater of a large wetland in Korea.</title>
        <authorList>
            <person name="Baik K.S."/>
            <person name="Hwang Y.M."/>
            <person name="Choi J.S."/>
            <person name="Kwon J."/>
            <person name="Seong C.N."/>
        </authorList>
    </citation>
    <scope>NUCLEOTIDE SEQUENCE [LARGE SCALE GENOMIC DNA]</scope>
    <source>
        <strain evidence="3 4">04SU4-P</strain>
    </source>
</reference>
<accession>A0ABU5E149</accession>
<dbReference type="Gene3D" id="2.50.20.10">
    <property type="entry name" value="Lipoprotein localisation LolA/LolB/LppX"/>
    <property type="match status" value="1"/>
</dbReference>
<feature type="region of interest" description="Disordered" evidence="2">
    <location>
        <begin position="158"/>
        <end position="180"/>
    </location>
</feature>
<protein>
    <submittedName>
        <fullName evidence="3">Outer membrane lipoprotein carrier protein LolA</fullName>
    </submittedName>
</protein>
<dbReference type="CDD" id="cd16325">
    <property type="entry name" value="LolA"/>
    <property type="match status" value="1"/>
</dbReference>
<dbReference type="InterPro" id="IPR004564">
    <property type="entry name" value="OM_lipoprot_carrier_LolA-like"/>
</dbReference>
<dbReference type="InterPro" id="IPR029046">
    <property type="entry name" value="LolA/LolB/LppX"/>
</dbReference>
<keyword evidence="1" id="KW-0732">Signal</keyword>